<evidence type="ECO:0000313" key="6">
    <source>
        <dbReference type="EMBL" id="OYX55082.1"/>
    </source>
</evidence>
<evidence type="ECO:0000256" key="1">
    <source>
        <dbReference type="ARBA" id="ARBA00022617"/>
    </source>
</evidence>
<dbReference type="GO" id="GO:0009055">
    <property type="term" value="F:electron transfer activity"/>
    <property type="evidence" value="ECO:0007669"/>
    <property type="project" value="InterPro"/>
</dbReference>
<organism evidence="6 7">
    <name type="scientific">Brevundimonas subvibrioides</name>
    <dbReference type="NCBI Taxonomy" id="74313"/>
    <lineage>
        <taxon>Bacteria</taxon>
        <taxon>Pseudomonadati</taxon>
        <taxon>Pseudomonadota</taxon>
        <taxon>Alphaproteobacteria</taxon>
        <taxon>Caulobacterales</taxon>
        <taxon>Caulobacteraceae</taxon>
        <taxon>Brevundimonas</taxon>
    </lineage>
</organism>
<dbReference type="GO" id="GO:0046872">
    <property type="term" value="F:metal ion binding"/>
    <property type="evidence" value="ECO:0007669"/>
    <property type="project" value="UniProtKB-KW"/>
</dbReference>
<keyword evidence="3 4" id="KW-0408">Iron</keyword>
<dbReference type="SUPFAM" id="SSF46626">
    <property type="entry name" value="Cytochrome c"/>
    <property type="match status" value="1"/>
</dbReference>
<name>A0A258HFH3_9CAUL</name>
<feature type="domain" description="Cytochrome c" evidence="5">
    <location>
        <begin position="38"/>
        <end position="119"/>
    </location>
</feature>
<evidence type="ECO:0000259" key="5">
    <source>
        <dbReference type="PROSITE" id="PS51007"/>
    </source>
</evidence>
<dbReference type="InterPro" id="IPR009056">
    <property type="entry name" value="Cyt_c-like_dom"/>
</dbReference>
<dbReference type="PROSITE" id="PS51007">
    <property type="entry name" value="CYTC"/>
    <property type="match status" value="1"/>
</dbReference>
<dbReference type="GO" id="GO:0020037">
    <property type="term" value="F:heme binding"/>
    <property type="evidence" value="ECO:0007669"/>
    <property type="project" value="InterPro"/>
</dbReference>
<proteinExistence type="predicted"/>
<gene>
    <name evidence="6" type="ORF">B7Y86_14730</name>
</gene>
<comment type="caution">
    <text evidence="6">The sequence shown here is derived from an EMBL/GenBank/DDBJ whole genome shotgun (WGS) entry which is preliminary data.</text>
</comment>
<evidence type="ECO:0000256" key="4">
    <source>
        <dbReference type="PROSITE-ProRule" id="PRU00433"/>
    </source>
</evidence>
<protein>
    <recommendedName>
        <fullName evidence="5">Cytochrome c domain-containing protein</fullName>
    </recommendedName>
</protein>
<dbReference type="EMBL" id="NCEQ01000017">
    <property type="protein sequence ID" value="OYX55082.1"/>
    <property type="molecule type" value="Genomic_DNA"/>
</dbReference>
<dbReference type="Pfam" id="PF00034">
    <property type="entry name" value="Cytochrom_C"/>
    <property type="match status" value="1"/>
</dbReference>
<sequence>MILFAFLIATGGCSVSRGPTEPQTVAVLAPGGSWEVTGSSARGEVLAEMRCSSCHAVGRSGPSPMTAAPPFRGLAQRYPVADLQEALAEGLVTAHPAMPQVEMEADDIADLIAYLDSVGSANGPPP</sequence>
<keyword evidence="2 4" id="KW-0479">Metal-binding</keyword>
<evidence type="ECO:0000256" key="2">
    <source>
        <dbReference type="ARBA" id="ARBA00022723"/>
    </source>
</evidence>
<keyword evidence="1 4" id="KW-0349">Heme</keyword>
<dbReference type="Gene3D" id="1.10.760.10">
    <property type="entry name" value="Cytochrome c-like domain"/>
    <property type="match status" value="1"/>
</dbReference>
<dbReference type="AlphaFoldDB" id="A0A258HFH3"/>
<evidence type="ECO:0000256" key="3">
    <source>
        <dbReference type="ARBA" id="ARBA00023004"/>
    </source>
</evidence>
<dbReference type="Proteomes" id="UP000216147">
    <property type="component" value="Unassembled WGS sequence"/>
</dbReference>
<reference evidence="6 7" key="1">
    <citation type="submission" date="2017-03" db="EMBL/GenBank/DDBJ databases">
        <title>Lifting the veil on microbial sulfur biogeochemistry in mining wastewaters.</title>
        <authorList>
            <person name="Kantor R.S."/>
            <person name="Colenbrander Nelson T."/>
            <person name="Marshall S."/>
            <person name="Bennett D."/>
            <person name="Apte S."/>
            <person name="Camacho D."/>
            <person name="Thomas B.C."/>
            <person name="Warren L.A."/>
            <person name="Banfield J.F."/>
        </authorList>
    </citation>
    <scope>NUCLEOTIDE SEQUENCE [LARGE SCALE GENOMIC DNA]</scope>
    <source>
        <strain evidence="6">32-68-21</strain>
    </source>
</reference>
<accession>A0A258HFH3</accession>
<evidence type="ECO:0000313" key="7">
    <source>
        <dbReference type="Proteomes" id="UP000216147"/>
    </source>
</evidence>
<dbReference type="InterPro" id="IPR036909">
    <property type="entry name" value="Cyt_c-like_dom_sf"/>
</dbReference>